<keyword evidence="1" id="KW-1133">Transmembrane helix</keyword>
<dbReference type="AlphaFoldDB" id="A0A0R1N4D8"/>
<gene>
    <name evidence="2" type="ORF">FD09_GL003120</name>
</gene>
<keyword evidence="1" id="KW-0472">Membrane</keyword>
<feature type="transmembrane region" description="Helical" evidence="1">
    <location>
        <begin position="30"/>
        <end position="48"/>
    </location>
</feature>
<evidence type="ECO:0000256" key="1">
    <source>
        <dbReference type="SAM" id="Phobius"/>
    </source>
</evidence>
<name>A0A0R1N4D8_9LACO</name>
<proteinExistence type="predicted"/>
<evidence type="ECO:0000313" key="3">
    <source>
        <dbReference type="Proteomes" id="UP000051330"/>
    </source>
</evidence>
<sequence>MRKRSLFVMSLGFLMIVFSPLYGSDTHLNYWWLGGGAFVVAIGVYDLVASRREAKQKEAHGKEHHDDGDH</sequence>
<organism evidence="2 3">
    <name type="scientific">Schleiferilactobacillus perolens DSM 12744</name>
    <dbReference type="NCBI Taxonomy" id="1423792"/>
    <lineage>
        <taxon>Bacteria</taxon>
        <taxon>Bacillati</taxon>
        <taxon>Bacillota</taxon>
        <taxon>Bacilli</taxon>
        <taxon>Lactobacillales</taxon>
        <taxon>Lactobacillaceae</taxon>
        <taxon>Schleiferilactobacillus</taxon>
    </lineage>
</organism>
<evidence type="ECO:0000313" key="2">
    <source>
        <dbReference type="EMBL" id="KRL12250.1"/>
    </source>
</evidence>
<dbReference type="OrthoDB" id="2315048at2"/>
<dbReference type="STRING" id="1423792.FD09_GL003120"/>
<keyword evidence="3" id="KW-1185">Reference proteome</keyword>
<keyword evidence="1" id="KW-0812">Transmembrane</keyword>
<protein>
    <submittedName>
        <fullName evidence="2">Uncharacterized protein</fullName>
    </submittedName>
</protein>
<feature type="transmembrane region" description="Helical" evidence="1">
    <location>
        <begin position="7"/>
        <end position="24"/>
    </location>
</feature>
<comment type="caution">
    <text evidence="2">The sequence shown here is derived from an EMBL/GenBank/DDBJ whole genome shotgun (WGS) entry which is preliminary data.</text>
</comment>
<dbReference type="EMBL" id="AZEC01000009">
    <property type="protein sequence ID" value="KRL12250.1"/>
    <property type="molecule type" value="Genomic_DNA"/>
</dbReference>
<accession>A0A0R1N4D8</accession>
<reference evidence="2 3" key="1">
    <citation type="journal article" date="2015" name="Genome Announc.">
        <title>Expanding the biotechnology potential of lactobacilli through comparative genomics of 213 strains and associated genera.</title>
        <authorList>
            <person name="Sun Z."/>
            <person name="Harris H.M."/>
            <person name="McCann A."/>
            <person name="Guo C."/>
            <person name="Argimon S."/>
            <person name="Zhang W."/>
            <person name="Yang X."/>
            <person name="Jeffery I.B."/>
            <person name="Cooney J.C."/>
            <person name="Kagawa T.F."/>
            <person name="Liu W."/>
            <person name="Song Y."/>
            <person name="Salvetti E."/>
            <person name="Wrobel A."/>
            <person name="Rasinkangas P."/>
            <person name="Parkhill J."/>
            <person name="Rea M.C."/>
            <person name="O'Sullivan O."/>
            <person name="Ritari J."/>
            <person name="Douillard F.P."/>
            <person name="Paul Ross R."/>
            <person name="Yang R."/>
            <person name="Briner A.E."/>
            <person name="Felis G.E."/>
            <person name="de Vos W.M."/>
            <person name="Barrangou R."/>
            <person name="Klaenhammer T.R."/>
            <person name="Caufield P.W."/>
            <person name="Cui Y."/>
            <person name="Zhang H."/>
            <person name="O'Toole P.W."/>
        </authorList>
    </citation>
    <scope>NUCLEOTIDE SEQUENCE [LARGE SCALE GENOMIC DNA]</scope>
    <source>
        <strain evidence="2 3">DSM 12744</strain>
    </source>
</reference>
<dbReference type="Proteomes" id="UP000051330">
    <property type="component" value="Unassembled WGS sequence"/>
</dbReference>
<dbReference type="PATRIC" id="fig|1423792.3.peg.3214"/>
<dbReference type="RefSeq" id="WP_057821046.1">
    <property type="nucleotide sequence ID" value="NZ_AZEC01000009.1"/>
</dbReference>